<evidence type="ECO:0000313" key="4">
    <source>
        <dbReference type="Proteomes" id="UP000184203"/>
    </source>
</evidence>
<evidence type="ECO:0000313" key="1">
    <source>
        <dbReference type="EMBL" id="EFW92362.1"/>
    </source>
</evidence>
<dbReference type="EMBL" id="AEMG01000008">
    <property type="protein sequence ID" value="EFW92362.1"/>
    <property type="molecule type" value="Genomic_DNA"/>
</dbReference>
<reference evidence="4" key="3">
    <citation type="submission" date="2016-11" db="EMBL/GenBank/DDBJ databases">
        <authorList>
            <person name="Varghese N."/>
            <person name="Submissions S."/>
        </authorList>
    </citation>
    <scope>NUCLEOTIDE SEQUENCE [LARGE SCALE GENOMIC DNA]</scope>
    <source>
        <strain evidence="4">DX253</strain>
    </source>
</reference>
<dbReference type="Proteomes" id="UP000003751">
    <property type="component" value="Unassembled WGS sequence"/>
</dbReference>
<gene>
    <name evidence="2" type="ORF">SAMN05444342_4263</name>
    <name evidence="1" type="ORF">ZOD2009_09905</name>
</gene>
<dbReference type="EMBL" id="FRAN01000009">
    <property type="protein sequence ID" value="SHL61633.1"/>
    <property type="molecule type" value="Genomic_DNA"/>
</dbReference>
<keyword evidence="4" id="KW-1185">Reference proteome</keyword>
<sequence length="65" mass="7173">MEEFVDELEGFSGALFAHWFSWHCASDSGEALQELVSMLRLLWDILIGLLLGHDTPEVAGAPANE</sequence>
<dbReference type="Proteomes" id="UP000184203">
    <property type="component" value="Unassembled WGS sequence"/>
</dbReference>
<proteinExistence type="predicted"/>
<protein>
    <submittedName>
        <fullName evidence="1">Uncharacterized protein</fullName>
    </submittedName>
</protein>
<name>E7QSX3_HALPU</name>
<organism evidence="1 3">
    <name type="scientific">Haladaptatus paucihalophilus DX253</name>
    <dbReference type="NCBI Taxonomy" id="797209"/>
    <lineage>
        <taxon>Archaea</taxon>
        <taxon>Methanobacteriati</taxon>
        <taxon>Methanobacteriota</taxon>
        <taxon>Stenosarchaea group</taxon>
        <taxon>Halobacteria</taxon>
        <taxon>Halobacteriales</taxon>
        <taxon>Haladaptataceae</taxon>
        <taxon>Haladaptatus</taxon>
    </lineage>
</organism>
<reference evidence="2" key="2">
    <citation type="submission" date="2016-11" db="EMBL/GenBank/DDBJ databases">
        <authorList>
            <person name="Jaros S."/>
            <person name="Januszkiewicz K."/>
            <person name="Wedrychowicz H."/>
        </authorList>
    </citation>
    <scope>NUCLEOTIDE SEQUENCE [LARGE SCALE GENOMIC DNA]</scope>
    <source>
        <strain evidence="2">DX253</strain>
    </source>
</reference>
<reference evidence="1 3" key="1">
    <citation type="journal article" date="2014" name="ISME J.">
        <title>Trehalose/2-sulfotrehalose biosynthesis and glycine-betaine uptake are widely spread mechanisms for osmoadaptation in the Halobacteriales.</title>
        <authorList>
            <person name="Youssef N.H."/>
            <person name="Savage-Ashlock K.N."/>
            <person name="McCully A.L."/>
            <person name="Luedtke B."/>
            <person name="Shaw E.I."/>
            <person name="Hoff W.D."/>
            <person name="Elshahed M.S."/>
        </authorList>
    </citation>
    <scope>NUCLEOTIDE SEQUENCE [LARGE SCALE GENOMIC DNA]</scope>
    <source>
        <strain evidence="1 3">DX253</strain>
    </source>
</reference>
<evidence type="ECO:0000313" key="2">
    <source>
        <dbReference type="EMBL" id="SHL61633.1"/>
    </source>
</evidence>
<evidence type="ECO:0000313" key="3">
    <source>
        <dbReference type="Proteomes" id="UP000003751"/>
    </source>
</evidence>
<accession>E7QSX3</accession>
<dbReference type="AlphaFoldDB" id="E7QSX3"/>